<accession>A0A971S2E3</accession>
<dbReference type="PROSITE" id="PS00409">
    <property type="entry name" value="PROKAR_NTER_METHYL"/>
    <property type="match status" value="1"/>
</dbReference>
<dbReference type="InterPro" id="IPR012902">
    <property type="entry name" value="N_methyl_site"/>
</dbReference>
<comment type="caution">
    <text evidence="2">The sequence shown here is derived from an EMBL/GenBank/DDBJ whole genome shotgun (WGS) entry which is preliminary data.</text>
</comment>
<dbReference type="Pfam" id="PF07963">
    <property type="entry name" value="N_methyl"/>
    <property type="match status" value="1"/>
</dbReference>
<name>A0A971S2E3_9BACT</name>
<dbReference type="NCBIfam" id="TIGR02532">
    <property type="entry name" value="IV_pilin_GFxxxE"/>
    <property type="match status" value="1"/>
</dbReference>
<evidence type="ECO:0000313" key="2">
    <source>
        <dbReference type="EMBL" id="NLW36544.1"/>
    </source>
</evidence>
<organism evidence="2 3">
    <name type="scientific">Syntrophorhabdus aromaticivorans</name>
    <dbReference type="NCBI Taxonomy" id="328301"/>
    <lineage>
        <taxon>Bacteria</taxon>
        <taxon>Pseudomonadati</taxon>
        <taxon>Thermodesulfobacteriota</taxon>
        <taxon>Syntrophorhabdia</taxon>
        <taxon>Syntrophorhabdales</taxon>
        <taxon>Syntrophorhabdaceae</taxon>
        <taxon>Syntrophorhabdus</taxon>
    </lineage>
</organism>
<protein>
    <submittedName>
        <fullName evidence="2">Prepilin-type N-terminal cleavage/methylation domain-containing protein</fullName>
    </submittedName>
</protein>
<dbReference type="Proteomes" id="UP000777265">
    <property type="component" value="Unassembled WGS sequence"/>
</dbReference>
<dbReference type="AlphaFoldDB" id="A0A971S2E3"/>
<reference evidence="2" key="2">
    <citation type="submission" date="2020-01" db="EMBL/GenBank/DDBJ databases">
        <authorList>
            <person name="Campanaro S."/>
        </authorList>
    </citation>
    <scope>NUCLEOTIDE SEQUENCE</scope>
    <source>
        <strain evidence="2">AS06rmzACSIP_7</strain>
    </source>
</reference>
<proteinExistence type="predicted"/>
<feature type="transmembrane region" description="Helical" evidence="1">
    <location>
        <begin position="21"/>
        <end position="47"/>
    </location>
</feature>
<evidence type="ECO:0000313" key="3">
    <source>
        <dbReference type="Proteomes" id="UP000777265"/>
    </source>
</evidence>
<sequence length="134" mass="14714">MKSTALFRLAKQRKGFSLVEVLIAMVILAIALMALAGVVVSTTMLMAHTIDKENAVNLGVEMLETLEAMNFEGENIEDFSYTPDDDSDDSKFSPTWEVENLTGGKNITMVVQWNGILGSREVTLERFVADPGPD</sequence>
<dbReference type="EMBL" id="JAAYEE010000263">
    <property type="protein sequence ID" value="NLW36544.1"/>
    <property type="molecule type" value="Genomic_DNA"/>
</dbReference>
<keyword evidence="1" id="KW-0472">Membrane</keyword>
<keyword evidence="1" id="KW-0812">Transmembrane</keyword>
<reference evidence="2" key="1">
    <citation type="journal article" date="2020" name="Biotechnol. Biofuels">
        <title>New insights from the biogas microbiome by comprehensive genome-resolved metagenomics of nearly 1600 species originating from multiple anaerobic digesters.</title>
        <authorList>
            <person name="Campanaro S."/>
            <person name="Treu L."/>
            <person name="Rodriguez-R L.M."/>
            <person name="Kovalovszki A."/>
            <person name="Ziels R.M."/>
            <person name="Maus I."/>
            <person name="Zhu X."/>
            <person name="Kougias P.G."/>
            <person name="Basile A."/>
            <person name="Luo G."/>
            <person name="Schluter A."/>
            <person name="Konstantinidis K.T."/>
            <person name="Angelidaki I."/>
        </authorList>
    </citation>
    <scope>NUCLEOTIDE SEQUENCE</scope>
    <source>
        <strain evidence="2">AS06rmzACSIP_7</strain>
    </source>
</reference>
<gene>
    <name evidence="2" type="ORF">GXY80_13870</name>
</gene>
<keyword evidence="1" id="KW-1133">Transmembrane helix</keyword>
<evidence type="ECO:0000256" key="1">
    <source>
        <dbReference type="SAM" id="Phobius"/>
    </source>
</evidence>